<evidence type="ECO:0000259" key="1">
    <source>
        <dbReference type="PROSITE" id="PS51819"/>
    </source>
</evidence>
<gene>
    <name evidence="2" type="ORF">NBRC116598_12650</name>
</gene>
<dbReference type="Gene3D" id="3.10.180.10">
    <property type="entry name" value="2,3-Dihydroxybiphenyl 1,2-Dioxygenase, domain 1"/>
    <property type="match status" value="1"/>
</dbReference>
<dbReference type="InterPro" id="IPR004360">
    <property type="entry name" value="Glyas_Fos-R_dOase_dom"/>
</dbReference>
<dbReference type="Proteomes" id="UP001441944">
    <property type="component" value="Unassembled WGS sequence"/>
</dbReference>
<dbReference type="PROSITE" id="PS51819">
    <property type="entry name" value="VOC"/>
    <property type="match status" value="1"/>
</dbReference>
<dbReference type="RefSeq" id="WP_353398049.1">
    <property type="nucleotide sequence ID" value="NZ_BAABWU010000003.1"/>
</dbReference>
<keyword evidence="3" id="KW-1185">Reference proteome</keyword>
<evidence type="ECO:0000313" key="3">
    <source>
        <dbReference type="Proteomes" id="UP001441944"/>
    </source>
</evidence>
<name>A0ABQ0AIX5_9RHOB</name>
<feature type="domain" description="VOC" evidence="1">
    <location>
        <begin position="4"/>
        <end position="125"/>
    </location>
</feature>
<dbReference type="InterPro" id="IPR037523">
    <property type="entry name" value="VOC_core"/>
</dbReference>
<dbReference type="EMBL" id="BAABWU010000003">
    <property type="protein sequence ID" value="GAA6195821.1"/>
    <property type="molecule type" value="Genomic_DNA"/>
</dbReference>
<dbReference type="CDD" id="cd06587">
    <property type="entry name" value="VOC"/>
    <property type="match status" value="1"/>
</dbReference>
<dbReference type="Pfam" id="PF00903">
    <property type="entry name" value="Glyoxalase"/>
    <property type="match status" value="1"/>
</dbReference>
<reference evidence="2 3" key="1">
    <citation type="submission" date="2024-04" db="EMBL/GenBank/DDBJ databases">
        <title>Draft genome sequence of Pseudophaeobacter arcticus NBRC 116598.</title>
        <authorList>
            <person name="Miyakawa T."/>
            <person name="Kusuya Y."/>
            <person name="Miura T."/>
        </authorList>
    </citation>
    <scope>NUCLEOTIDE SEQUENCE [LARGE SCALE GENOMIC DNA]</scope>
    <source>
        <strain evidence="2 3">SU-CL00105</strain>
    </source>
</reference>
<accession>A0ABQ0AIX5</accession>
<protein>
    <recommendedName>
        <fullName evidence="1">VOC domain-containing protein</fullName>
    </recommendedName>
</protein>
<dbReference type="InterPro" id="IPR029068">
    <property type="entry name" value="Glyas_Bleomycin-R_OHBP_Dase"/>
</dbReference>
<sequence>MSAILEHANITVTDPQGTAAWMADVFGWHTRWSGASIHNGVSLHVGGADSYLALYQPPTQPQAPGNSYTTRGGLNHLAVVVNDIKATEAAVVAAGFTPTNHADYEPGLRFYFRDSDGIEYEVVQYDD</sequence>
<organism evidence="2 3">
    <name type="scientific">Pseudophaeobacter arcticus</name>
    <dbReference type="NCBI Taxonomy" id="385492"/>
    <lineage>
        <taxon>Bacteria</taxon>
        <taxon>Pseudomonadati</taxon>
        <taxon>Pseudomonadota</taxon>
        <taxon>Alphaproteobacteria</taxon>
        <taxon>Rhodobacterales</taxon>
        <taxon>Paracoccaceae</taxon>
        <taxon>Pseudophaeobacter</taxon>
    </lineage>
</organism>
<proteinExistence type="predicted"/>
<comment type="caution">
    <text evidence="2">The sequence shown here is derived from an EMBL/GenBank/DDBJ whole genome shotgun (WGS) entry which is preliminary data.</text>
</comment>
<dbReference type="SUPFAM" id="SSF54593">
    <property type="entry name" value="Glyoxalase/Bleomycin resistance protein/Dihydroxybiphenyl dioxygenase"/>
    <property type="match status" value="1"/>
</dbReference>
<evidence type="ECO:0000313" key="2">
    <source>
        <dbReference type="EMBL" id="GAA6195821.1"/>
    </source>
</evidence>